<dbReference type="Proteomes" id="UP000643672">
    <property type="component" value="Unassembled WGS sequence"/>
</dbReference>
<evidence type="ECO:0000313" key="2">
    <source>
        <dbReference type="Proteomes" id="UP000643672"/>
    </source>
</evidence>
<accession>A0A8H8XF84</accession>
<organism evidence="1 2">
    <name type="scientific">Bathymodiolus thermophilus thioautotrophic gill symbiont</name>
    <dbReference type="NCBI Taxonomy" id="2360"/>
    <lineage>
        <taxon>Bacteria</taxon>
        <taxon>Pseudomonadati</taxon>
        <taxon>Pseudomonadota</taxon>
        <taxon>Gammaproteobacteria</taxon>
        <taxon>sulfur-oxidizing symbionts</taxon>
    </lineage>
</organism>
<dbReference type="EMBL" id="CAESAQ020000099">
    <property type="protein sequence ID" value="CAB5506441.1"/>
    <property type="molecule type" value="Genomic_DNA"/>
</dbReference>
<protein>
    <submittedName>
        <fullName evidence="1">Uncharacterized protein</fullName>
    </submittedName>
</protein>
<name>A0A8H8XF84_9GAMM</name>
<comment type="caution">
    <text evidence="1">The sequence shown here is derived from an EMBL/GenBank/DDBJ whole genome shotgun (WGS) entry which is preliminary data.</text>
</comment>
<keyword evidence="2" id="KW-1185">Reference proteome</keyword>
<reference evidence="1 2" key="1">
    <citation type="submission" date="2020-05" db="EMBL/GenBank/DDBJ databases">
        <authorList>
            <person name="Petersen J."/>
            <person name="Sayavedra L."/>
        </authorList>
    </citation>
    <scope>NUCLEOTIDE SEQUENCE [LARGE SCALE GENOMIC DNA]</scope>
    <source>
        <strain evidence="1">B thermophilus SOXS</strain>
    </source>
</reference>
<proteinExistence type="predicted"/>
<evidence type="ECO:0000313" key="1">
    <source>
        <dbReference type="EMBL" id="CAB5506441.1"/>
    </source>
</evidence>
<sequence length="37" mass="4283">MLSIAGKIAKWVKSGFLTIIHIYTKVSNFRKKQYTNP</sequence>
<dbReference type="AlphaFoldDB" id="A0A8H8XF84"/>
<gene>
    <name evidence="1" type="ORF">THERMOS_2323</name>
</gene>